<comment type="caution">
    <text evidence="6">The sequence shown here is derived from an EMBL/GenBank/DDBJ whole genome shotgun (WGS) entry which is preliminary data.</text>
</comment>
<comment type="similarity">
    <text evidence="1 4">Belongs to the serpin family.</text>
</comment>
<dbReference type="GO" id="GO:0004867">
    <property type="term" value="F:serine-type endopeptidase inhibitor activity"/>
    <property type="evidence" value="ECO:0007669"/>
    <property type="project" value="UniProtKB-KW"/>
</dbReference>
<gene>
    <name evidence="6" type="ORF">ILUMI_22155</name>
</gene>
<evidence type="ECO:0000256" key="2">
    <source>
        <dbReference type="ARBA" id="ARBA00022690"/>
    </source>
</evidence>
<evidence type="ECO:0000313" key="7">
    <source>
        <dbReference type="Proteomes" id="UP000801492"/>
    </source>
</evidence>
<dbReference type="SUPFAM" id="SSF56574">
    <property type="entry name" value="Serpins"/>
    <property type="match status" value="1"/>
</dbReference>
<organism evidence="6 7">
    <name type="scientific">Ignelater luminosus</name>
    <name type="common">Cucubano</name>
    <name type="synonym">Pyrophorus luminosus</name>
    <dbReference type="NCBI Taxonomy" id="2038154"/>
    <lineage>
        <taxon>Eukaryota</taxon>
        <taxon>Metazoa</taxon>
        <taxon>Ecdysozoa</taxon>
        <taxon>Arthropoda</taxon>
        <taxon>Hexapoda</taxon>
        <taxon>Insecta</taxon>
        <taxon>Pterygota</taxon>
        <taxon>Neoptera</taxon>
        <taxon>Endopterygota</taxon>
        <taxon>Coleoptera</taxon>
        <taxon>Polyphaga</taxon>
        <taxon>Elateriformia</taxon>
        <taxon>Elateroidea</taxon>
        <taxon>Elateridae</taxon>
        <taxon>Agrypninae</taxon>
        <taxon>Pyrophorini</taxon>
        <taxon>Ignelater</taxon>
    </lineage>
</organism>
<reference evidence="6" key="1">
    <citation type="submission" date="2019-08" db="EMBL/GenBank/DDBJ databases">
        <title>The genome of the North American firefly Photinus pyralis.</title>
        <authorList>
            <consortium name="Photinus pyralis genome working group"/>
            <person name="Fallon T.R."/>
            <person name="Sander Lower S.E."/>
            <person name="Weng J.-K."/>
        </authorList>
    </citation>
    <scope>NUCLEOTIDE SEQUENCE</scope>
    <source>
        <strain evidence="6">TRF0915ILg1</strain>
        <tissue evidence="6">Whole body</tissue>
    </source>
</reference>
<dbReference type="AlphaFoldDB" id="A0A8K0G0T4"/>
<keyword evidence="2" id="KW-0646">Protease inhibitor</keyword>
<dbReference type="EMBL" id="VTPC01090244">
    <property type="protein sequence ID" value="KAF2884037.1"/>
    <property type="molecule type" value="Genomic_DNA"/>
</dbReference>
<proteinExistence type="inferred from homology"/>
<dbReference type="GO" id="GO:0005615">
    <property type="term" value="C:extracellular space"/>
    <property type="evidence" value="ECO:0007669"/>
    <property type="project" value="InterPro"/>
</dbReference>
<feature type="domain" description="Serpin" evidence="5">
    <location>
        <begin position="21"/>
        <end position="297"/>
    </location>
</feature>
<dbReference type="PANTHER" id="PTHR11461:SF211">
    <property type="entry name" value="GH10112P-RELATED"/>
    <property type="match status" value="1"/>
</dbReference>
<sequence length="299" mass="35118">MASKYTRWFEEFSRKYEEFVINVYKEVAETHINNFVVCPLSLHALLGYTYFCTTGETAQQIAYVLNLTSSRGRLPSLFQDRISFLMDPSRYVLNNVSALCVKRDFEVKDTYKQIGTNCFGTKVHNINFKNKSKSVKQINKWIEKKTCERIQKIIFETDIHSHTRAMLINAICFQGRWRLQFRKENTKKRRFFLRNHAEVQTDMMETTDYFNYSVNRDLQAIFLEVPYEGNDITMTLVLPMTIDGLSTLEDNIEAILAQSHCLRRVYVAIPKFRIKSSMQFQSMLEKVNTDKLTIASYVC</sequence>
<dbReference type="InterPro" id="IPR000215">
    <property type="entry name" value="Serpin_fam"/>
</dbReference>
<dbReference type="InterPro" id="IPR042185">
    <property type="entry name" value="Serpin_sf_2"/>
</dbReference>
<dbReference type="Proteomes" id="UP000801492">
    <property type="component" value="Unassembled WGS sequence"/>
</dbReference>
<evidence type="ECO:0000313" key="6">
    <source>
        <dbReference type="EMBL" id="KAF2884037.1"/>
    </source>
</evidence>
<dbReference type="OrthoDB" id="9518664at2759"/>
<keyword evidence="3" id="KW-0722">Serine protease inhibitor</keyword>
<dbReference type="SMART" id="SM00093">
    <property type="entry name" value="SERPIN"/>
    <property type="match status" value="1"/>
</dbReference>
<dbReference type="Gene3D" id="3.30.497.10">
    <property type="entry name" value="Antithrombin, subunit I, domain 2"/>
    <property type="match status" value="1"/>
</dbReference>
<dbReference type="InterPro" id="IPR042178">
    <property type="entry name" value="Serpin_sf_1"/>
</dbReference>
<dbReference type="InterPro" id="IPR036186">
    <property type="entry name" value="Serpin_sf"/>
</dbReference>
<dbReference type="InterPro" id="IPR023796">
    <property type="entry name" value="Serpin_dom"/>
</dbReference>
<dbReference type="Gene3D" id="2.30.39.10">
    <property type="entry name" value="Alpha-1-antitrypsin, domain 1"/>
    <property type="match status" value="1"/>
</dbReference>
<name>A0A8K0G0T4_IGNLU</name>
<keyword evidence="7" id="KW-1185">Reference proteome</keyword>
<evidence type="ECO:0000256" key="3">
    <source>
        <dbReference type="ARBA" id="ARBA00022900"/>
    </source>
</evidence>
<evidence type="ECO:0000256" key="4">
    <source>
        <dbReference type="RuleBase" id="RU000411"/>
    </source>
</evidence>
<evidence type="ECO:0000259" key="5">
    <source>
        <dbReference type="SMART" id="SM00093"/>
    </source>
</evidence>
<dbReference type="PANTHER" id="PTHR11461">
    <property type="entry name" value="SERINE PROTEASE INHIBITOR, SERPIN"/>
    <property type="match status" value="1"/>
</dbReference>
<accession>A0A8K0G0T4</accession>
<protein>
    <recommendedName>
        <fullName evidence="5">Serpin domain-containing protein</fullName>
    </recommendedName>
</protein>
<dbReference type="Pfam" id="PF00079">
    <property type="entry name" value="Serpin"/>
    <property type="match status" value="1"/>
</dbReference>
<evidence type="ECO:0000256" key="1">
    <source>
        <dbReference type="ARBA" id="ARBA00009500"/>
    </source>
</evidence>